<evidence type="ECO:0000256" key="5">
    <source>
        <dbReference type="ARBA" id="ARBA00023237"/>
    </source>
</evidence>
<gene>
    <name evidence="7" type="ORF">SAMN05216283_1197</name>
</gene>
<dbReference type="AlphaFoldDB" id="A0A1I2ME70"/>
<name>A0A1I2ME70_9BACT</name>
<dbReference type="GO" id="GO:0009279">
    <property type="term" value="C:cell outer membrane"/>
    <property type="evidence" value="ECO:0007669"/>
    <property type="project" value="UniProtKB-SubCell"/>
</dbReference>
<dbReference type="InterPro" id="IPR012944">
    <property type="entry name" value="SusD_RagB_dom"/>
</dbReference>
<evidence type="ECO:0000259" key="6">
    <source>
        <dbReference type="Pfam" id="PF07980"/>
    </source>
</evidence>
<protein>
    <submittedName>
        <fullName evidence="7">Starch-binding associating with outer membrane</fullName>
    </submittedName>
</protein>
<keyword evidence="4" id="KW-0472">Membrane</keyword>
<comment type="similarity">
    <text evidence="2">Belongs to the SusD family.</text>
</comment>
<reference evidence="7 8" key="1">
    <citation type="submission" date="2016-10" db="EMBL/GenBank/DDBJ databases">
        <authorList>
            <person name="de Groot N.N."/>
        </authorList>
    </citation>
    <scope>NUCLEOTIDE SEQUENCE [LARGE SCALE GENOMIC DNA]</scope>
    <source>
        <strain evidence="7 8">CGMCC 1.9156</strain>
    </source>
</reference>
<dbReference type="InterPro" id="IPR011990">
    <property type="entry name" value="TPR-like_helical_dom_sf"/>
</dbReference>
<evidence type="ECO:0000256" key="4">
    <source>
        <dbReference type="ARBA" id="ARBA00023136"/>
    </source>
</evidence>
<dbReference type="SUPFAM" id="SSF48452">
    <property type="entry name" value="TPR-like"/>
    <property type="match status" value="1"/>
</dbReference>
<evidence type="ECO:0000313" key="7">
    <source>
        <dbReference type="EMBL" id="SFF87501.1"/>
    </source>
</evidence>
<evidence type="ECO:0000256" key="3">
    <source>
        <dbReference type="ARBA" id="ARBA00022729"/>
    </source>
</evidence>
<evidence type="ECO:0000256" key="2">
    <source>
        <dbReference type="ARBA" id="ARBA00006275"/>
    </source>
</evidence>
<evidence type="ECO:0000313" key="8">
    <source>
        <dbReference type="Proteomes" id="UP000198964"/>
    </source>
</evidence>
<comment type="subcellular location">
    <subcellularLocation>
        <location evidence="1">Cell outer membrane</location>
    </subcellularLocation>
</comment>
<dbReference type="Gene3D" id="1.25.40.390">
    <property type="match status" value="1"/>
</dbReference>
<keyword evidence="5" id="KW-0998">Cell outer membrane</keyword>
<feature type="domain" description="RagB/SusD" evidence="6">
    <location>
        <begin position="396"/>
        <end position="538"/>
    </location>
</feature>
<dbReference type="EMBL" id="FONW01000019">
    <property type="protein sequence ID" value="SFF87501.1"/>
    <property type="molecule type" value="Genomic_DNA"/>
</dbReference>
<proteinExistence type="inferred from homology"/>
<accession>A0A1I2ME70</accession>
<organism evidence="7 8">
    <name type="scientific">Sunxiuqinia elliptica</name>
    <dbReference type="NCBI Taxonomy" id="655355"/>
    <lineage>
        <taxon>Bacteria</taxon>
        <taxon>Pseudomonadati</taxon>
        <taxon>Bacteroidota</taxon>
        <taxon>Bacteroidia</taxon>
        <taxon>Marinilabiliales</taxon>
        <taxon>Prolixibacteraceae</taxon>
        <taxon>Sunxiuqinia</taxon>
    </lineage>
</organism>
<keyword evidence="8" id="KW-1185">Reference proteome</keyword>
<evidence type="ECO:0000256" key="1">
    <source>
        <dbReference type="ARBA" id="ARBA00004442"/>
    </source>
</evidence>
<dbReference type="STRING" id="655355.SAMN05216283_1197"/>
<dbReference type="Pfam" id="PF07980">
    <property type="entry name" value="SusD_RagB"/>
    <property type="match status" value="1"/>
</dbReference>
<keyword evidence="3" id="KW-0732">Signal</keyword>
<sequence length="538" mass="60528">MMQVTFGNTEKNKNYKLMKTKYIIAIVLSLLITTQSCDLEMEEYNKITPDNFYNTEKDAKLAIAALYYNSITKVGTWSPGLFVQNINSVLTLSDIAAGDMMACSYGTNPWEYLRTHQWTESNGYGTQNVFKYYNHISNARIVAKQIEKMDISENLKAGLIAEAKAVGAWKAAILYDYYGPVPYPTDEMLATPAELVYPERPSKENFVKIIESLFDGKDALPEADYGPNFGRINKSIANMVLLRLYMNEAARTGDVNFWNKAKDCAEQIISSGSHELQNSYSDVFSVNNTKNNEIIFATPSDYSFNTMMWHAESLPNNFPLPGGGSSNSWGGYKILWSFYDTFDANDQRLSGIAASYTTSSGVEITRENPVDNRHGLGDGAIPVKYDLDPNQVSFFQGHDFIVYRYAEVLLAMAEILNELQTTADVNAPLVAQVSKEGVTYTSDGGNTAYSFINAIRVRAGLEPLTTMSKEALRDAILMERSHELYCEGTRRMDLIRYQRMTDGNGYKKFDNDENKFLFPIPVSYINEYKGNLTQNPGY</sequence>
<dbReference type="Proteomes" id="UP000198964">
    <property type="component" value="Unassembled WGS sequence"/>
</dbReference>